<gene>
    <name evidence="1" type="ORF">EET67_23175</name>
</gene>
<proteinExistence type="predicted"/>
<evidence type="ECO:0000313" key="2">
    <source>
        <dbReference type="Proteomes" id="UP000281647"/>
    </source>
</evidence>
<evidence type="ECO:0000313" key="1">
    <source>
        <dbReference type="EMBL" id="RUM95439.1"/>
    </source>
</evidence>
<protein>
    <submittedName>
        <fullName evidence="1">Uncharacterized protein</fullName>
    </submittedName>
</protein>
<dbReference type="Proteomes" id="UP000281647">
    <property type="component" value="Unassembled WGS sequence"/>
</dbReference>
<accession>A0A432UZS7</accession>
<comment type="caution">
    <text evidence="1">The sequence shown here is derived from an EMBL/GenBank/DDBJ whole genome shotgun (WGS) entry which is preliminary data.</text>
</comment>
<dbReference type="EMBL" id="RKST01000043">
    <property type="protein sequence ID" value="RUM95439.1"/>
    <property type="molecule type" value="Genomic_DNA"/>
</dbReference>
<keyword evidence="2" id="KW-1185">Reference proteome</keyword>
<name>A0A432UZS7_9HYPH</name>
<sequence>MATSRATTAALASPPQVDDVVYQMRCSKCDQRGTLKIDTMIPTAAEKQGIILRRIDRIYYVRRVTWKDV</sequence>
<organism evidence="1 2">
    <name type="scientific">Borborobacter arsenicus</name>
    <dbReference type="NCBI Taxonomy" id="1851146"/>
    <lineage>
        <taxon>Bacteria</taxon>
        <taxon>Pseudomonadati</taxon>
        <taxon>Pseudomonadota</taxon>
        <taxon>Alphaproteobacteria</taxon>
        <taxon>Hyphomicrobiales</taxon>
        <taxon>Phyllobacteriaceae</taxon>
        <taxon>Borborobacter</taxon>
    </lineage>
</organism>
<reference evidence="1 2" key="1">
    <citation type="submission" date="2018-11" db="EMBL/GenBank/DDBJ databases">
        <title>Pseudaminobacter arsenicus sp. nov., an arsenic-resistant bacterium isolated from arsenic-rich aquifers.</title>
        <authorList>
            <person name="Mu Y."/>
        </authorList>
    </citation>
    <scope>NUCLEOTIDE SEQUENCE [LARGE SCALE GENOMIC DNA]</scope>
    <source>
        <strain evidence="1 2">CB3</strain>
    </source>
</reference>
<dbReference type="AlphaFoldDB" id="A0A432UZS7"/>